<comment type="similarity">
    <text evidence="4 5">Belongs to the kynureninase family.</text>
</comment>
<feature type="domain" description="Aminotransferase class V" evidence="7">
    <location>
        <begin position="124"/>
        <end position="281"/>
    </location>
</feature>
<comment type="catalytic activity">
    <reaction evidence="5">
        <text>3-hydroxy-L-kynurenine + H2O = 3-hydroxyanthranilate + L-alanine + H(+)</text>
        <dbReference type="Rhea" id="RHEA:25143"/>
        <dbReference type="ChEBI" id="CHEBI:15377"/>
        <dbReference type="ChEBI" id="CHEBI:15378"/>
        <dbReference type="ChEBI" id="CHEBI:36559"/>
        <dbReference type="ChEBI" id="CHEBI:57972"/>
        <dbReference type="ChEBI" id="CHEBI:58125"/>
        <dbReference type="EC" id="3.7.1.3"/>
    </reaction>
</comment>
<dbReference type="Gene3D" id="3.90.1150.10">
    <property type="entry name" value="Aspartate Aminotransferase, domain 1"/>
    <property type="match status" value="1"/>
</dbReference>
<dbReference type="Gene3D" id="3.40.640.10">
    <property type="entry name" value="Type I PLP-dependent aspartate aminotransferase-like (Major domain)"/>
    <property type="match status" value="1"/>
</dbReference>
<dbReference type="PANTHER" id="PTHR14084">
    <property type="entry name" value="KYNURENINASE"/>
    <property type="match status" value="1"/>
</dbReference>
<dbReference type="InterPro" id="IPR015422">
    <property type="entry name" value="PyrdxlP-dep_Trfase_small"/>
</dbReference>
<dbReference type="InterPro" id="IPR010111">
    <property type="entry name" value="Kynureninase"/>
</dbReference>
<comment type="pathway">
    <text evidence="4 5">Cofactor biosynthesis; NAD(+) biosynthesis; quinolinate from L-kynurenine: step 2/3.</text>
</comment>
<dbReference type="Proteomes" id="UP000322225">
    <property type="component" value="Chromosome 3"/>
</dbReference>
<keyword evidence="4 5" id="KW-0963">Cytoplasm</keyword>
<dbReference type="FunFam" id="3.40.640.10:FF:000031">
    <property type="entry name" value="Kynureninase"/>
    <property type="match status" value="1"/>
</dbReference>
<feature type="binding site" evidence="4">
    <location>
        <position position="253"/>
    </location>
    <ligand>
        <name>pyridoxal 5'-phosphate</name>
        <dbReference type="ChEBI" id="CHEBI:597326"/>
    </ligand>
</feature>
<dbReference type="HAMAP" id="MF_01970">
    <property type="entry name" value="Kynureninase"/>
    <property type="match status" value="1"/>
</dbReference>
<evidence type="ECO:0000259" key="7">
    <source>
        <dbReference type="Pfam" id="PF00266"/>
    </source>
</evidence>
<feature type="region of interest" description="Disordered" evidence="6">
    <location>
        <begin position="89"/>
        <end position="111"/>
    </location>
</feature>
<feature type="binding site" evidence="4">
    <location>
        <begin position="168"/>
        <end position="171"/>
    </location>
    <ligand>
        <name>pyridoxal 5'-phosphate</name>
        <dbReference type="ChEBI" id="CHEBI:597326"/>
    </ligand>
</feature>
<feature type="binding site" evidence="4">
    <location>
        <position position="306"/>
    </location>
    <ligand>
        <name>pyridoxal 5'-phosphate</name>
        <dbReference type="ChEBI" id="CHEBI:597326"/>
    </ligand>
</feature>
<dbReference type="GO" id="GO:0019805">
    <property type="term" value="P:quinolinate biosynthetic process"/>
    <property type="evidence" value="ECO:0007669"/>
    <property type="project" value="UniProtKB-UniRule"/>
</dbReference>
<evidence type="ECO:0000313" key="8">
    <source>
        <dbReference type="EMBL" id="WWD16941.1"/>
    </source>
</evidence>
<comment type="caution">
    <text evidence="4">Lacks conserved residue(s) required for the propagation of feature annotation.</text>
</comment>
<dbReference type="EMBL" id="CP144053">
    <property type="protein sequence ID" value="WWD16941.1"/>
    <property type="molecule type" value="Genomic_DNA"/>
</dbReference>
<dbReference type="EC" id="3.7.1.3" evidence="4 5"/>
<evidence type="ECO:0000313" key="9">
    <source>
        <dbReference type="Proteomes" id="UP000322225"/>
    </source>
</evidence>
<evidence type="ECO:0000256" key="5">
    <source>
        <dbReference type="PIRNR" id="PIRNR038800"/>
    </source>
</evidence>
<proteinExistence type="inferred from homology"/>
<feature type="binding site" evidence="4">
    <location>
        <position position="256"/>
    </location>
    <ligand>
        <name>pyridoxal 5'-phosphate</name>
        <dbReference type="ChEBI" id="CHEBI:597326"/>
    </ligand>
</feature>
<feature type="binding site" evidence="4">
    <location>
        <position position="139"/>
    </location>
    <ligand>
        <name>pyridoxal 5'-phosphate</name>
        <dbReference type="ChEBI" id="CHEBI:597326"/>
    </ligand>
</feature>
<evidence type="ECO:0000256" key="1">
    <source>
        <dbReference type="ARBA" id="ARBA00022642"/>
    </source>
</evidence>
<keyword evidence="1 4" id="KW-0662">Pyridine nucleotide biosynthesis</keyword>
<comment type="function">
    <text evidence="4 5">Catalyzes the cleavage of L-kynurenine (L-Kyn) and L-3-hydroxykynurenine (L-3OHKyn) into anthranilic acid (AA) and 3-hydroxyanthranilic acid (3-OHAA), respectively.</text>
</comment>
<dbReference type="GO" id="GO:0030429">
    <property type="term" value="F:kynureninase activity"/>
    <property type="evidence" value="ECO:0007669"/>
    <property type="project" value="UniProtKB-UniRule"/>
</dbReference>
<comment type="catalytic activity">
    <reaction evidence="4 5">
        <text>L-kynurenine + H2O = anthranilate + L-alanine + H(+)</text>
        <dbReference type="Rhea" id="RHEA:16813"/>
        <dbReference type="ChEBI" id="CHEBI:15377"/>
        <dbReference type="ChEBI" id="CHEBI:15378"/>
        <dbReference type="ChEBI" id="CHEBI:16567"/>
        <dbReference type="ChEBI" id="CHEBI:57959"/>
        <dbReference type="ChEBI" id="CHEBI:57972"/>
        <dbReference type="EC" id="3.7.1.3"/>
    </reaction>
</comment>
<dbReference type="Pfam" id="PF22580">
    <property type="entry name" value="KYNU_C"/>
    <property type="match status" value="1"/>
</dbReference>
<comment type="cofactor">
    <cofactor evidence="4 5">
        <name>pyridoxal 5'-phosphate</name>
        <dbReference type="ChEBI" id="CHEBI:597326"/>
    </cofactor>
</comment>
<keyword evidence="2 4" id="KW-0378">Hydrolase</keyword>
<dbReference type="GO" id="GO:0097053">
    <property type="term" value="P:L-kynurenine catabolic process"/>
    <property type="evidence" value="ECO:0007669"/>
    <property type="project" value="UniProtKB-UniRule"/>
</dbReference>
<dbReference type="GO" id="GO:0034354">
    <property type="term" value="P:'de novo' NAD+ biosynthetic process from L-tryptophan"/>
    <property type="evidence" value="ECO:0007669"/>
    <property type="project" value="UniProtKB-UniRule"/>
</dbReference>
<dbReference type="PIRSF" id="PIRSF038800">
    <property type="entry name" value="KYNU"/>
    <property type="match status" value="1"/>
</dbReference>
<dbReference type="GO" id="GO:0005737">
    <property type="term" value="C:cytoplasm"/>
    <property type="evidence" value="ECO:0007669"/>
    <property type="project" value="UniProtKB-SubCell"/>
</dbReference>
<sequence length="481" mass="52633">MPSLPSPSSSATRCIPELIAQGEASHLPLTSSSFASYLDEHDVLSPVREEFDIPGTGEREIYFCAHALGAMPKRVPQLLAEEVESWRETGAPGHSHLKNPNGKPWTAGHPSGGVDERYTDVMADLVGALPEEVTWMGSLTSDLHHLLNAFYRPNRNGRYKILYEGNAFPSDRFAFHSQAQLAGLDPCDALIGLLPRQGEDTLRTSDILATIEEQGNTIALIIFGAVHWETGQWLDMETITRAGKEKGCVVGWDCAHAAGNVPMSLHDWGVDFAVWCTYKYLTSGPGSTAGVFVHEKHFDLPRQAGWWGHELSSRFVYAPGFKPRTGAAGFTVSNPSVFGTVPVHASMQVFDSIASLTGRPRKEVIGLVRAKSILLTGYLEYLLAIANSQTDNRISLHVLSPVDPIDRGSCLSFRVKDLSASDLQDQSRYSAALVEFCAKLEKNGVTVDKRAPDLVRLAPSALYNTFEEAWRLGAAIREALM</sequence>
<keyword evidence="3 4" id="KW-0663">Pyridoxal phosphate</keyword>
<dbReference type="InterPro" id="IPR015424">
    <property type="entry name" value="PyrdxlP-dep_Trfase"/>
</dbReference>
<feature type="binding site" evidence="4">
    <location>
        <position position="140"/>
    </location>
    <ligand>
        <name>pyridoxal 5'-phosphate</name>
        <dbReference type="ChEBI" id="CHEBI:597326"/>
    </ligand>
</feature>
<organism evidence="8 9">
    <name type="scientific">Kwoniella shandongensis</name>
    <dbReference type="NCBI Taxonomy" id="1734106"/>
    <lineage>
        <taxon>Eukaryota</taxon>
        <taxon>Fungi</taxon>
        <taxon>Dikarya</taxon>
        <taxon>Basidiomycota</taxon>
        <taxon>Agaricomycotina</taxon>
        <taxon>Tremellomycetes</taxon>
        <taxon>Tremellales</taxon>
        <taxon>Cryptococcaceae</taxon>
        <taxon>Kwoniella</taxon>
    </lineage>
</organism>
<keyword evidence="9" id="KW-1185">Reference proteome</keyword>
<dbReference type="Pfam" id="PF00266">
    <property type="entry name" value="Aminotran_5"/>
    <property type="match status" value="1"/>
</dbReference>
<comment type="pathway">
    <text evidence="4 5">Amino-acid degradation; L-kynurenine degradation; L-alanine and anthranilate from L-kynurenine: step 1/1.</text>
</comment>
<evidence type="ECO:0000256" key="3">
    <source>
        <dbReference type="ARBA" id="ARBA00022898"/>
    </source>
</evidence>
<comment type="subunit">
    <text evidence="4 5">Homodimer.</text>
</comment>
<evidence type="ECO:0000256" key="4">
    <source>
        <dbReference type="HAMAP-Rule" id="MF_03017"/>
    </source>
</evidence>
<dbReference type="SUPFAM" id="SSF53383">
    <property type="entry name" value="PLP-dependent transferases"/>
    <property type="match status" value="1"/>
</dbReference>
<dbReference type="InterPro" id="IPR015421">
    <property type="entry name" value="PyrdxlP-dep_Trfase_major"/>
</dbReference>
<dbReference type="GO" id="GO:0019441">
    <property type="term" value="P:L-tryptophan catabolic process to kynurenine"/>
    <property type="evidence" value="ECO:0007669"/>
    <property type="project" value="TreeGrafter"/>
</dbReference>
<protein>
    <recommendedName>
        <fullName evidence="4 5">Kynureninase</fullName>
        <ecNumber evidence="4 5">3.7.1.3</ecNumber>
    </recommendedName>
    <alternativeName>
        <fullName evidence="4">Biosynthesis of nicotinic acid protein 5</fullName>
    </alternativeName>
    <alternativeName>
        <fullName evidence="4">L-kynurenine hydrolase</fullName>
    </alternativeName>
</protein>
<accession>A0AAJ8LGP0</accession>
<feature type="binding site" evidence="4">
    <location>
        <position position="334"/>
    </location>
    <ligand>
        <name>pyridoxal 5'-phosphate</name>
        <dbReference type="ChEBI" id="CHEBI:597326"/>
    </ligand>
</feature>
<dbReference type="InterPro" id="IPR000192">
    <property type="entry name" value="Aminotrans_V_dom"/>
</dbReference>
<dbReference type="GO" id="GO:0030170">
    <property type="term" value="F:pyridoxal phosphate binding"/>
    <property type="evidence" value="ECO:0007669"/>
    <property type="project" value="UniProtKB-UniRule"/>
</dbReference>
<evidence type="ECO:0000256" key="6">
    <source>
        <dbReference type="SAM" id="MobiDB-lite"/>
    </source>
</evidence>
<reference evidence="8" key="2">
    <citation type="submission" date="2024-01" db="EMBL/GenBank/DDBJ databases">
        <title>Comparative genomics of Cryptococcus and Kwoniella reveals pathogenesis evolution and contrasting modes of karyotype evolution via chromosome fusion or intercentromeric recombination.</title>
        <authorList>
            <person name="Coelho M.A."/>
            <person name="David-Palma M."/>
            <person name="Shea T."/>
            <person name="Bowers K."/>
            <person name="McGinley-Smith S."/>
            <person name="Mohammad A.W."/>
            <person name="Gnirke A."/>
            <person name="Yurkov A.M."/>
            <person name="Nowrousian M."/>
            <person name="Sun S."/>
            <person name="Cuomo C.A."/>
            <person name="Heitman J."/>
        </authorList>
    </citation>
    <scope>NUCLEOTIDE SEQUENCE</scope>
    <source>
        <strain evidence="8">CBS 12478</strain>
    </source>
</reference>
<evidence type="ECO:0000256" key="2">
    <source>
        <dbReference type="ARBA" id="ARBA00022801"/>
    </source>
</evidence>
<feature type="modified residue" description="N6-(pyridoxal phosphate)lysine" evidence="4">
    <location>
        <position position="279"/>
    </location>
</feature>
<dbReference type="PANTHER" id="PTHR14084:SF0">
    <property type="entry name" value="KYNURENINASE"/>
    <property type="match status" value="1"/>
</dbReference>
<comment type="subcellular location">
    <subcellularLocation>
        <location evidence="4 5">Cytoplasm</location>
    </subcellularLocation>
</comment>
<name>A0AAJ8LGP0_9TREE</name>
<dbReference type="GO" id="GO:0043420">
    <property type="term" value="P:anthranilate metabolic process"/>
    <property type="evidence" value="ECO:0007669"/>
    <property type="project" value="UniProtKB-UniRule"/>
</dbReference>
<gene>
    <name evidence="4" type="primary">BNA5</name>
    <name evidence="8" type="ORF">CI109_101373</name>
</gene>
<reference evidence="8" key="1">
    <citation type="submission" date="2017-08" db="EMBL/GenBank/DDBJ databases">
        <authorList>
            <person name="Cuomo C."/>
            <person name="Billmyre B."/>
            <person name="Heitman J."/>
        </authorList>
    </citation>
    <scope>NUCLEOTIDE SEQUENCE</scope>
    <source>
        <strain evidence="8">CBS 12478</strain>
    </source>
</reference>
<dbReference type="AlphaFoldDB" id="A0AAJ8LGP0"/>
<dbReference type="NCBIfam" id="TIGR01814">
    <property type="entry name" value="kynureninase"/>
    <property type="match status" value="1"/>
</dbReference>
<feature type="binding site" evidence="4">
    <location>
        <position position="278"/>
    </location>
    <ligand>
        <name>pyridoxal 5'-phosphate</name>
        <dbReference type="ChEBI" id="CHEBI:597326"/>
    </ligand>
</feature>